<organism evidence="2 3">
    <name type="scientific">Hafnia alvei ATCC 51873</name>
    <dbReference type="NCBI Taxonomy" id="1002364"/>
    <lineage>
        <taxon>Bacteria</taxon>
        <taxon>Pseudomonadati</taxon>
        <taxon>Pseudomonadota</taxon>
        <taxon>Gammaproteobacteria</taxon>
        <taxon>Enterobacterales</taxon>
        <taxon>Hafniaceae</taxon>
        <taxon>Hafnia</taxon>
    </lineage>
</organism>
<dbReference type="NCBIfam" id="NF008405">
    <property type="entry name" value="PRK11207.1"/>
    <property type="match status" value="1"/>
</dbReference>
<dbReference type="Pfam" id="PF03848">
    <property type="entry name" value="TehB"/>
    <property type="match status" value="1"/>
</dbReference>
<dbReference type="InterPro" id="IPR029063">
    <property type="entry name" value="SAM-dependent_MTases_sf"/>
</dbReference>
<dbReference type="NCBIfam" id="NF008992">
    <property type="entry name" value="PRK12335.1"/>
    <property type="match status" value="1"/>
</dbReference>
<reference evidence="2 3" key="1">
    <citation type="submission" date="2011-08" db="EMBL/GenBank/DDBJ databases">
        <authorList>
            <person name="Weinstock G."/>
            <person name="Sodergren E."/>
            <person name="Clifton S."/>
            <person name="Fulton L."/>
            <person name="Fulton B."/>
            <person name="Courtney L."/>
            <person name="Fronick C."/>
            <person name="Harrison M."/>
            <person name="Strong C."/>
            <person name="Farmer C."/>
            <person name="Delahaunty K."/>
            <person name="Markovic C."/>
            <person name="Hall O."/>
            <person name="Minx P."/>
            <person name="Tomlinson C."/>
            <person name="Mitreva M."/>
            <person name="Hou S."/>
            <person name="Chen J."/>
            <person name="Wollam A."/>
            <person name="Pepin K.H."/>
            <person name="Johnson M."/>
            <person name="Bhonagiri V."/>
            <person name="Zhang X."/>
            <person name="Suruliraj S."/>
            <person name="Warren W."/>
            <person name="Chinwalla A."/>
            <person name="Mardis E.R."/>
            <person name="Wilson R.K."/>
        </authorList>
    </citation>
    <scope>NUCLEOTIDE SEQUENCE [LARGE SCALE GENOMIC DNA]</scope>
    <source>
        <strain evidence="2 3">ATCC 51873</strain>
    </source>
</reference>
<dbReference type="SUPFAM" id="SSF53335">
    <property type="entry name" value="S-adenosyl-L-methionine-dependent methyltransferases"/>
    <property type="match status" value="1"/>
</dbReference>
<sequence length="208" mass="23344">MDTLMNSDNNTTARDGDYYTRKYQLTATHSEVLNAAKIVPVGKALDLGCGRGRNSLYLNSKGFDVTAWDKNPMSIASLNEVIQAEGLVNISAHEVDLNTQRFSGEYDFILSTVVFMFLDRQQIPAIIENMQASTRVGGYNLIVAAVDSPDYPCSVPFSFTFKPDELRNYYAGWEFAKYNEDVGELHRIDANGNRIKMRFATMLAKKVN</sequence>
<proteinExistence type="predicted"/>
<name>G9Y1K6_HAFAL</name>
<dbReference type="PATRIC" id="fig|1002364.3.peg.386"/>
<dbReference type="Gene3D" id="3.40.50.150">
    <property type="entry name" value="Vaccinia Virus protein VP39"/>
    <property type="match status" value="1"/>
</dbReference>
<dbReference type="InterPro" id="IPR015985">
    <property type="entry name" value="TehB-like_dom"/>
</dbReference>
<dbReference type="CDD" id="cd02440">
    <property type="entry name" value="AdoMet_MTases"/>
    <property type="match status" value="1"/>
</dbReference>
<dbReference type="GO" id="GO:0008757">
    <property type="term" value="F:S-adenosylmethionine-dependent methyltransferase activity"/>
    <property type="evidence" value="ECO:0007669"/>
    <property type="project" value="InterPro"/>
</dbReference>
<comment type="caution">
    <text evidence="2">The sequence shown here is derived from an EMBL/GenBank/DDBJ whole genome shotgun (WGS) entry which is preliminary data.</text>
</comment>
<dbReference type="HOGENOM" id="CLU_056435_2_0_6"/>
<evidence type="ECO:0000313" key="3">
    <source>
        <dbReference type="Proteomes" id="UP000005959"/>
    </source>
</evidence>
<evidence type="ECO:0000313" key="2">
    <source>
        <dbReference type="EMBL" id="EHM47726.1"/>
    </source>
</evidence>
<protein>
    <submittedName>
        <fullName evidence="2">Tellurite resistance protein TehB</fullName>
    </submittedName>
</protein>
<gene>
    <name evidence="2" type="ORF">HMPREF0454_00423</name>
</gene>
<feature type="domain" description="Tellurite resistance methyltransferase TehB-like" evidence="1">
    <location>
        <begin position="13"/>
        <end position="203"/>
    </location>
</feature>
<dbReference type="GO" id="GO:0046690">
    <property type="term" value="P:response to tellurium ion"/>
    <property type="evidence" value="ECO:0007669"/>
    <property type="project" value="InterPro"/>
</dbReference>
<accession>G9Y1K6</accession>
<dbReference type="GO" id="GO:0005737">
    <property type="term" value="C:cytoplasm"/>
    <property type="evidence" value="ECO:0007669"/>
    <property type="project" value="InterPro"/>
</dbReference>
<dbReference type="EMBL" id="AGCI01000009">
    <property type="protein sequence ID" value="EHM47726.1"/>
    <property type="molecule type" value="Genomic_DNA"/>
</dbReference>
<dbReference type="InterPro" id="IPR004537">
    <property type="entry name" value="Tellurite-R_MeTrfase_TehB"/>
</dbReference>
<evidence type="ECO:0000259" key="1">
    <source>
        <dbReference type="Pfam" id="PF03848"/>
    </source>
</evidence>
<dbReference type="AlphaFoldDB" id="G9Y1K6"/>
<dbReference type="NCBIfam" id="TIGR00477">
    <property type="entry name" value="tehB"/>
    <property type="match status" value="1"/>
</dbReference>
<dbReference type="Proteomes" id="UP000005959">
    <property type="component" value="Unassembled WGS sequence"/>
</dbReference>